<feature type="transmembrane region" description="Helical" evidence="7">
    <location>
        <begin position="121"/>
        <end position="143"/>
    </location>
</feature>
<dbReference type="RefSeq" id="WP_198682004.1">
    <property type="nucleotide sequence ID" value="NZ_SHKR01000015.1"/>
</dbReference>
<evidence type="ECO:0000256" key="5">
    <source>
        <dbReference type="ARBA" id="ARBA00022989"/>
    </source>
</evidence>
<dbReference type="GO" id="GO:0055085">
    <property type="term" value="P:transmembrane transport"/>
    <property type="evidence" value="ECO:0007669"/>
    <property type="project" value="InterPro"/>
</dbReference>
<name>A0A4Q7WMT9_9ACTN</name>
<dbReference type="InterPro" id="IPR035906">
    <property type="entry name" value="MetI-like_sf"/>
</dbReference>
<keyword evidence="5 7" id="KW-1133">Transmembrane helix</keyword>
<evidence type="ECO:0000256" key="1">
    <source>
        <dbReference type="ARBA" id="ARBA00004651"/>
    </source>
</evidence>
<feature type="transmembrane region" description="Helical" evidence="7">
    <location>
        <begin position="85"/>
        <end position="109"/>
    </location>
</feature>
<accession>A0A4Q7WMT9</accession>
<proteinExistence type="inferred from homology"/>
<comment type="caution">
    <text evidence="9">The sequence shown here is derived from an EMBL/GenBank/DDBJ whole genome shotgun (WGS) entry which is preliminary data.</text>
</comment>
<evidence type="ECO:0000256" key="3">
    <source>
        <dbReference type="ARBA" id="ARBA00022475"/>
    </source>
</evidence>
<evidence type="ECO:0000313" key="10">
    <source>
        <dbReference type="Proteomes" id="UP000292027"/>
    </source>
</evidence>
<dbReference type="Proteomes" id="UP000292027">
    <property type="component" value="Unassembled WGS sequence"/>
</dbReference>
<dbReference type="InterPro" id="IPR000515">
    <property type="entry name" value="MetI-like"/>
</dbReference>
<dbReference type="PANTHER" id="PTHR43744">
    <property type="entry name" value="ABC TRANSPORTER PERMEASE PROTEIN MG189-RELATED-RELATED"/>
    <property type="match status" value="1"/>
</dbReference>
<feature type="domain" description="ABC transmembrane type-1" evidence="8">
    <location>
        <begin position="86"/>
        <end position="279"/>
    </location>
</feature>
<dbReference type="GO" id="GO:0005886">
    <property type="term" value="C:plasma membrane"/>
    <property type="evidence" value="ECO:0007669"/>
    <property type="project" value="UniProtKB-SubCell"/>
</dbReference>
<comment type="subcellular location">
    <subcellularLocation>
        <location evidence="1 7">Cell membrane</location>
        <topology evidence="1 7">Multi-pass membrane protein</topology>
    </subcellularLocation>
</comment>
<dbReference type="SUPFAM" id="SSF161098">
    <property type="entry name" value="MetI-like"/>
    <property type="match status" value="1"/>
</dbReference>
<evidence type="ECO:0000313" key="9">
    <source>
        <dbReference type="EMBL" id="RZU11422.1"/>
    </source>
</evidence>
<dbReference type="CDD" id="cd06261">
    <property type="entry name" value="TM_PBP2"/>
    <property type="match status" value="1"/>
</dbReference>
<feature type="transmembrane region" description="Helical" evidence="7">
    <location>
        <begin position="198"/>
        <end position="223"/>
    </location>
</feature>
<evidence type="ECO:0000256" key="6">
    <source>
        <dbReference type="ARBA" id="ARBA00023136"/>
    </source>
</evidence>
<dbReference type="EMBL" id="SHKR01000015">
    <property type="protein sequence ID" value="RZU11422.1"/>
    <property type="molecule type" value="Genomic_DNA"/>
</dbReference>
<keyword evidence="10" id="KW-1185">Reference proteome</keyword>
<comment type="similarity">
    <text evidence="7">Belongs to the binding-protein-dependent transport system permease family.</text>
</comment>
<dbReference type="PROSITE" id="PS50928">
    <property type="entry name" value="ABC_TM1"/>
    <property type="match status" value="1"/>
</dbReference>
<protein>
    <submittedName>
        <fullName evidence="9">Carbohydrate ABC transporter membrane protein 2 (CUT1 family)</fullName>
    </submittedName>
</protein>
<feature type="transmembrane region" description="Helical" evidence="7">
    <location>
        <begin position="155"/>
        <end position="177"/>
    </location>
</feature>
<feature type="transmembrane region" description="Helical" evidence="7">
    <location>
        <begin position="25"/>
        <end position="45"/>
    </location>
</feature>
<feature type="transmembrane region" description="Helical" evidence="7">
    <location>
        <begin position="258"/>
        <end position="279"/>
    </location>
</feature>
<dbReference type="PANTHER" id="PTHR43744:SF6">
    <property type="entry name" value="ABC TRANSPORTER PERMEASE PROTEIN YESQ-RELATED"/>
    <property type="match status" value="1"/>
</dbReference>
<dbReference type="AlphaFoldDB" id="A0A4Q7WMT9"/>
<keyword evidence="6 7" id="KW-0472">Membrane</keyword>
<keyword evidence="3" id="KW-1003">Cell membrane</keyword>
<keyword evidence="2 7" id="KW-0813">Transport</keyword>
<dbReference type="Pfam" id="PF00528">
    <property type="entry name" value="BPD_transp_1"/>
    <property type="match status" value="1"/>
</dbReference>
<evidence type="ECO:0000256" key="2">
    <source>
        <dbReference type="ARBA" id="ARBA00022448"/>
    </source>
</evidence>
<evidence type="ECO:0000259" key="8">
    <source>
        <dbReference type="PROSITE" id="PS50928"/>
    </source>
</evidence>
<organism evidence="9 10">
    <name type="scientific">Kribbella rubisoli</name>
    <dbReference type="NCBI Taxonomy" id="3075929"/>
    <lineage>
        <taxon>Bacteria</taxon>
        <taxon>Bacillati</taxon>
        <taxon>Actinomycetota</taxon>
        <taxon>Actinomycetes</taxon>
        <taxon>Propionibacteriales</taxon>
        <taxon>Kribbellaceae</taxon>
        <taxon>Kribbella</taxon>
    </lineage>
</organism>
<reference evidence="9 10" key="1">
    <citation type="journal article" date="2015" name="Stand. Genomic Sci.">
        <title>Genomic Encyclopedia of Bacterial and Archaeal Type Strains, Phase III: the genomes of soil and plant-associated and newly described type strains.</title>
        <authorList>
            <person name="Whitman W.B."/>
            <person name="Woyke T."/>
            <person name="Klenk H.P."/>
            <person name="Zhou Y."/>
            <person name="Lilburn T.G."/>
            <person name="Beck B.J."/>
            <person name="De Vos P."/>
            <person name="Vandamme P."/>
            <person name="Eisen J.A."/>
            <person name="Garrity G."/>
            <person name="Hugenholtz P."/>
            <person name="Kyrpides N.C."/>
        </authorList>
    </citation>
    <scope>NUCLEOTIDE SEQUENCE [LARGE SCALE GENOMIC DNA]</scope>
    <source>
        <strain evidence="9 10">VKM Ac-2540</strain>
    </source>
</reference>
<dbReference type="Gene3D" id="1.10.3720.10">
    <property type="entry name" value="MetI-like"/>
    <property type="match status" value="1"/>
</dbReference>
<evidence type="ECO:0000256" key="4">
    <source>
        <dbReference type="ARBA" id="ARBA00022692"/>
    </source>
</evidence>
<evidence type="ECO:0000256" key="7">
    <source>
        <dbReference type="RuleBase" id="RU363032"/>
    </source>
</evidence>
<sequence>MTTLRVGTAVPEASARRKAGLPRGALHLLLIAGAIFMSYPLLWMISSSLKPESEIFSSTSLIPSQFKFSNYIDGWTALGVPFTGFYLNSLILCVAAVLGNIFSCSLAAYAFARLRFPLRGLLFALMLGTIMLPFQATIVPQYIMFKSLGWVGTFLPVVVPKFLAVDTFFVFLMVQFIRNLPSELDDSAKIDGCGPYRLYFHVILPLTVPALATTAVFTFLWTWNDFFSQLLYLGRSVQGYTVPVALSTFVDSSSQSSWGQMMAMSFLSLLPILGFFTVFQRLLMDGISTTGLK</sequence>
<gene>
    <name evidence="9" type="ORF">EV645_6592</name>
</gene>
<keyword evidence="4 7" id="KW-0812">Transmembrane</keyword>